<proteinExistence type="predicted"/>
<dbReference type="RefSeq" id="WP_186776085.1">
    <property type="nucleotide sequence ID" value="NZ_SJPX01000002.1"/>
</dbReference>
<dbReference type="Proteomes" id="UP000317977">
    <property type="component" value="Unassembled WGS sequence"/>
</dbReference>
<sequence length="60" mass="6482">MPPVRYLKCGGVYQEVSEADSWDSGSYVALVQVAVYSSLELLADVAIDTVGLRFIGRLAC</sequence>
<dbReference type="AlphaFoldDB" id="A0A5C6F666"/>
<name>A0A5C6F666_9BACT</name>
<evidence type="ECO:0000313" key="2">
    <source>
        <dbReference type="Proteomes" id="UP000317977"/>
    </source>
</evidence>
<evidence type="ECO:0000313" key="1">
    <source>
        <dbReference type="EMBL" id="TWU55329.1"/>
    </source>
</evidence>
<reference evidence="1 2" key="1">
    <citation type="submission" date="2019-02" db="EMBL/GenBank/DDBJ databases">
        <title>Deep-cultivation of Planctomycetes and their phenomic and genomic characterization uncovers novel biology.</title>
        <authorList>
            <person name="Wiegand S."/>
            <person name="Jogler M."/>
            <person name="Boedeker C."/>
            <person name="Pinto D."/>
            <person name="Vollmers J."/>
            <person name="Rivas-Marin E."/>
            <person name="Kohn T."/>
            <person name="Peeters S.H."/>
            <person name="Heuer A."/>
            <person name="Rast P."/>
            <person name="Oberbeckmann S."/>
            <person name="Bunk B."/>
            <person name="Jeske O."/>
            <person name="Meyerdierks A."/>
            <person name="Storesund J.E."/>
            <person name="Kallscheuer N."/>
            <person name="Luecker S."/>
            <person name="Lage O.M."/>
            <person name="Pohl T."/>
            <person name="Merkel B.J."/>
            <person name="Hornburger P."/>
            <person name="Mueller R.-W."/>
            <person name="Bruemmer F."/>
            <person name="Labrenz M."/>
            <person name="Spormann A.M."/>
            <person name="Op Den Camp H."/>
            <person name="Overmann J."/>
            <person name="Amann R."/>
            <person name="Jetten M.S.M."/>
            <person name="Mascher T."/>
            <person name="Medema M.H."/>
            <person name="Devos D.P."/>
            <person name="Kaster A.-K."/>
            <person name="Ovreas L."/>
            <person name="Rohde M."/>
            <person name="Galperin M.Y."/>
            <person name="Jogler C."/>
        </authorList>
    </citation>
    <scope>NUCLEOTIDE SEQUENCE [LARGE SCALE GENOMIC DNA]</scope>
    <source>
        <strain evidence="1 2">Poly59</strain>
    </source>
</reference>
<organism evidence="1 2">
    <name type="scientific">Rubripirellula reticaptiva</name>
    <dbReference type="NCBI Taxonomy" id="2528013"/>
    <lineage>
        <taxon>Bacteria</taxon>
        <taxon>Pseudomonadati</taxon>
        <taxon>Planctomycetota</taxon>
        <taxon>Planctomycetia</taxon>
        <taxon>Pirellulales</taxon>
        <taxon>Pirellulaceae</taxon>
        <taxon>Rubripirellula</taxon>
    </lineage>
</organism>
<dbReference type="EMBL" id="SJPX01000002">
    <property type="protein sequence ID" value="TWU55329.1"/>
    <property type="molecule type" value="Genomic_DNA"/>
</dbReference>
<comment type="caution">
    <text evidence="1">The sequence shown here is derived from an EMBL/GenBank/DDBJ whole genome shotgun (WGS) entry which is preliminary data.</text>
</comment>
<gene>
    <name evidence="1" type="ORF">Poly59_16260</name>
</gene>
<protein>
    <submittedName>
        <fullName evidence="1">Uncharacterized protein</fullName>
    </submittedName>
</protein>
<accession>A0A5C6F666</accession>
<keyword evidence="2" id="KW-1185">Reference proteome</keyword>